<dbReference type="AlphaFoldDB" id="X1KAM6"/>
<accession>X1KAM6</accession>
<name>X1KAM6_9ZZZZ</name>
<protein>
    <submittedName>
        <fullName evidence="1">Uncharacterized protein</fullName>
    </submittedName>
</protein>
<proteinExistence type="predicted"/>
<gene>
    <name evidence="1" type="ORF">S06H3_17003</name>
</gene>
<comment type="caution">
    <text evidence="1">The sequence shown here is derived from an EMBL/GenBank/DDBJ whole genome shotgun (WGS) entry which is preliminary data.</text>
</comment>
<evidence type="ECO:0000313" key="1">
    <source>
        <dbReference type="EMBL" id="GAI04067.1"/>
    </source>
</evidence>
<dbReference type="EMBL" id="BARV01008463">
    <property type="protein sequence ID" value="GAI04067.1"/>
    <property type="molecule type" value="Genomic_DNA"/>
</dbReference>
<reference evidence="1" key="1">
    <citation type="journal article" date="2014" name="Front. Microbiol.">
        <title>High frequency of phylogenetically diverse reductive dehalogenase-homologous genes in deep subseafloor sedimentary metagenomes.</title>
        <authorList>
            <person name="Kawai M."/>
            <person name="Futagami T."/>
            <person name="Toyoda A."/>
            <person name="Takaki Y."/>
            <person name="Nishi S."/>
            <person name="Hori S."/>
            <person name="Arai W."/>
            <person name="Tsubouchi T."/>
            <person name="Morono Y."/>
            <person name="Uchiyama I."/>
            <person name="Ito T."/>
            <person name="Fujiyama A."/>
            <person name="Inagaki F."/>
            <person name="Takami H."/>
        </authorList>
    </citation>
    <scope>NUCLEOTIDE SEQUENCE</scope>
    <source>
        <strain evidence="1">Expedition CK06-06</strain>
    </source>
</reference>
<sequence length="56" mass="7001">PEMPIEELSTDYNATFHDITPEEELKRWKDIKIFHFLHSWPKDKKKFKSYRLYMEL</sequence>
<organism evidence="1">
    <name type="scientific">marine sediment metagenome</name>
    <dbReference type="NCBI Taxonomy" id="412755"/>
    <lineage>
        <taxon>unclassified sequences</taxon>
        <taxon>metagenomes</taxon>
        <taxon>ecological metagenomes</taxon>
    </lineage>
</organism>
<feature type="non-terminal residue" evidence="1">
    <location>
        <position position="1"/>
    </location>
</feature>